<sequence length="72" mass="8357">MLKAKVDELRKIKLNEDLENPKEKELGEDFIKLIRGISEPAIHNDTQYAWDSGYVKALEEVSEILKKRGICR</sequence>
<dbReference type="AlphaFoldDB" id="A0A1M6KP23"/>
<dbReference type="EMBL" id="FRAC01000006">
    <property type="protein sequence ID" value="SHJ60670.1"/>
    <property type="molecule type" value="Genomic_DNA"/>
</dbReference>
<protein>
    <submittedName>
        <fullName evidence="1">Uncharacterized protein</fullName>
    </submittedName>
</protein>
<keyword evidence="2" id="KW-1185">Reference proteome</keyword>
<proteinExistence type="predicted"/>
<name>A0A1M6KP23_9FIRM</name>
<evidence type="ECO:0000313" key="2">
    <source>
        <dbReference type="Proteomes" id="UP000184386"/>
    </source>
</evidence>
<dbReference type="RefSeq" id="WP_073272618.1">
    <property type="nucleotide sequence ID" value="NZ_FRAC01000006.1"/>
</dbReference>
<organism evidence="1 2">
    <name type="scientific">Anaerocolumna jejuensis DSM 15929</name>
    <dbReference type="NCBI Taxonomy" id="1121322"/>
    <lineage>
        <taxon>Bacteria</taxon>
        <taxon>Bacillati</taxon>
        <taxon>Bacillota</taxon>
        <taxon>Clostridia</taxon>
        <taxon>Lachnospirales</taxon>
        <taxon>Lachnospiraceae</taxon>
        <taxon>Anaerocolumna</taxon>
    </lineage>
</organism>
<gene>
    <name evidence="1" type="ORF">SAMN02745136_00525</name>
</gene>
<accession>A0A1M6KP23</accession>
<evidence type="ECO:0000313" key="1">
    <source>
        <dbReference type="EMBL" id="SHJ60670.1"/>
    </source>
</evidence>
<dbReference type="Proteomes" id="UP000184386">
    <property type="component" value="Unassembled WGS sequence"/>
</dbReference>
<reference evidence="1 2" key="1">
    <citation type="submission" date="2016-11" db="EMBL/GenBank/DDBJ databases">
        <authorList>
            <person name="Jaros S."/>
            <person name="Januszkiewicz K."/>
            <person name="Wedrychowicz H."/>
        </authorList>
    </citation>
    <scope>NUCLEOTIDE SEQUENCE [LARGE SCALE GENOMIC DNA]</scope>
    <source>
        <strain evidence="1 2">DSM 15929</strain>
    </source>
</reference>